<evidence type="ECO:0000259" key="4">
    <source>
        <dbReference type="SMART" id="SM00043"/>
    </source>
</evidence>
<dbReference type="AlphaFoldDB" id="A0A7J7LQU8"/>
<dbReference type="PANTHER" id="PTHR47364:SF2">
    <property type="entry name" value="CYSTEINE PROTEINASE INHIBITOR 5"/>
    <property type="match status" value="1"/>
</dbReference>
<evidence type="ECO:0000256" key="3">
    <source>
        <dbReference type="SAM" id="SignalP"/>
    </source>
</evidence>
<dbReference type="InterPro" id="IPR000010">
    <property type="entry name" value="Cystatin_dom"/>
</dbReference>
<evidence type="ECO:0000313" key="5">
    <source>
        <dbReference type="EMBL" id="KAF6145023.1"/>
    </source>
</evidence>
<evidence type="ECO:0000256" key="2">
    <source>
        <dbReference type="ARBA" id="ARBA00022704"/>
    </source>
</evidence>
<protein>
    <recommendedName>
        <fullName evidence="4">Cystatin domain-containing protein</fullName>
    </recommendedName>
</protein>
<dbReference type="Pfam" id="PF16845">
    <property type="entry name" value="SQAPI"/>
    <property type="match status" value="1"/>
</dbReference>
<gene>
    <name evidence="5" type="ORF">GIB67_013374</name>
</gene>
<dbReference type="CDD" id="cd00042">
    <property type="entry name" value="CY"/>
    <property type="match status" value="1"/>
</dbReference>
<feature type="signal peptide" evidence="3">
    <location>
        <begin position="1"/>
        <end position="24"/>
    </location>
</feature>
<comment type="caution">
    <text evidence="5">The sequence shown here is derived from an EMBL/GenBank/DDBJ whole genome shotgun (WGS) entry which is preliminary data.</text>
</comment>
<accession>A0A7J7LQU8</accession>
<keyword evidence="3" id="KW-0732">Signal</keyword>
<keyword evidence="2" id="KW-0789">Thiol protease inhibitor</keyword>
<evidence type="ECO:0000313" key="6">
    <source>
        <dbReference type="Proteomes" id="UP000541444"/>
    </source>
</evidence>
<keyword evidence="1" id="KW-0646">Protease inhibitor</keyword>
<dbReference type="InterPro" id="IPR046350">
    <property type="entry name" value="Cystatin_sf"/>
</dbReference>
<sequence length="117" mass="13148">MKTQTQTLILITLISFIALNGMFAAPLGRTGGWKPIKDIKNPHVKEIGQYAVSQHNKDVKANLKFIQVVRGETQVISGENYRLIILAKDGAAKNNYEAVVWEKAWQGYMNLTSFKQV</sequence>
<dbReference type="SUPFAM" id="SSF54403">
    <property type="entry name" value="Cystatin/monellin"/>
    <property type="match status" value="1"/>
</dbReference>
<dbReference type="GO" id="GO:0004869">
    <property type="term" value="F:cysteine-type endopeptidase inhibitor activity"/>
    <property type="evidence" value="ECO:0007669"/>
    <property type="project" value="UniProtKB-KW"/>
</dbReference>
<dbReference type="Gene3D" id="3.10.450.10">
    <property type="match status" value="1"/>
</dbReference>
<dbReference type="Proteomes" id="UP000541444">
    <property type="component" value="Unassembled WGS sequence"/>
</dbReference>
<evidence type="ECO:0000256" key="1">
    <source>
        <dbReference type="ARBA" id="ARBA00022690"/>
    </source>
</evidence>
<dbReference type="OrthoDB" id="2016588at2759"/>
<keyword evidence="6" id="KW-1185">Reference proteome</keyword>
<dbReference type="PANTHER" id="PTHR47364">
    <property type="entry name" value="CYSTEINE PROTEINASE INHIBITOR 5"/>
    <property type="match status" value="1"/>
</dbReference>
<reference evidence="5 6" key="1">
    <citation type="journal article" date="2020" name="IScience">
        <title>Genome Sequencing of the Endangered Kingdonia uniflora (Circaeasteraceae, Ranunculales) Reveals Potential Mechanisms of Evolutionary Specialization.</title>
        <authorList>
            <person name="Sun Y."/>
            <person name="Deng T."/>
            <person name="Zhang A."/>
            <person name="Moore M.J."/>
            <person name="Landis J.B."/>
            <person name="Lin N."/>
            <person name="Zhang H."/>
            <person name="Zhang X."/>
            <person name="Huang J."/>
            <person name="Zhang X."/>
            <person name="Sun H."/>
            <person name="Wang H."/>
        </authorList>
    </citation>
    <scope>NUCLEOTIDE SEQUENCE [LARGE SCALE GENOMIC DNA]</scope>
    <source>
        <strain evidence="5">TB1705</strain>
        <tissue evidence="5">Leaf</tissue>
    </source>
</reference>
<feature type="chain" id="PRO_5029521002" description="Cystatin domain-containing protein" evidence="3">
    <location>
        <begin position="25"/>
        <end position="117"/>
    </location>
</feature>
<dbReference type="EMBL" id="JACGCM010002086">
    <property type="protein sequence ID" value="KAF6145023.1"/>
    <property type="molecule type" value="Genomic_DNA"/>
</dbReference>
<name>A0A7J7LQU8_9MAGN</name>
<feature type="domain" description="Cystatin" evidence="4">
    <location>
        <begin position="28"/>
        <end position="117"/>
    </location>
</feature>
<dbReference type="SMART" id="SM00043">
    <property type="entry name" value="CY"/>
    <property type="match status" value="1"/>
</dbReference>
<organism evidence="5 6">
    <name type="scientific">Kingdonia uniflora</name>
    <dbReference type="NCBI Taxonomy" id="39325"/>
    <lineage>
        <taxon>Eukaryota</taxon>
        <taxon>Viridiplantae</taxon>
        <taxon>Streptophyta</taxon>
        <taxon>Embryophyta</taxon>
        <taxon>Tracheophyta</taxon>
        <taxon>Spermatophyta</taxon>
        <taxon>Magnoliopsida</taxon>
        <taxon>Ranunculales</taxon>
        <taxon>Circaeasteraceae</taxon>
        <taxon>Kingdonia</taxon>
    </lineage>
</organism>
<proteinExistence type="predicted"/>